<proteinExistence type="predicted"/>
<dbReference type="KEGG" id="tdn:Suden_1492"/>
<sequence>MMNDANEISHHTQLYGFIGEFAGQNSISATLNKLFKARNKNAMMIPMNIREDDFFFTLSNMKNSHVNGALISNEYMKNVLETLSQKSEAVEFSGLCDIVIRDENRLVGDVLLYKTLVKFLKDKGVKKVALLGVDERARAFLFFAKEFNISFYFDEIEQLMLFCEEIGEKSADINRLADNMEVDLSLYDAVIDFSDFNSLSMVSKLSPINLDMKQKKEFSALKVRALEVGAPYLGFDDMLDVISQATFEFLEDKKHLEHDKSDMKF</sequence>
<dbReference type="SUPFAM" id="SSF53223">
    <property type="entry name" value="Aminoacid dehydrogenase-like, N-terminal domain"/>
    <property type="match status" value="1"/>
</dbReference>
<dbReference type="Proteomes" id="UP000002714">
    <property type="component" value="Chromosome"/>
</dbReference>
<dbReference type="RefSeq" id="WP_011373121.1">
    <property type="nucleotide sequence ID" value="NC_007575.1"/>
</dbReference>
<reference evidence="1 2" key="1">
    <citation type="journal article" date="2008" name="Appl. Environ. Microbiol.">
        <title>Genome of the epsilonproteobacterial chemolithoautotroph Sulfurimonas denitrificans.</title>
        <authorList>
            <person name="Sievert S.M."/>
            <person name="Scott K.M."/>
            <person name="Klotz M.G."/>
            <person name="Chain P.S.G."/>
            <person name="Hauser L.J."/>
            <person name="Hemp J."/>
            <person name="Huegler M."/>
            <person name="Land M."/>
            <person name="Lapidus A."/>
            <person name="Larimer F.W."/>
            <person name="Lucas S."/>
            <person name="Malfatti S.A."/>
            <person name="Meyer F."/>
            <person name="Paulsen I.T."/>
            <person name="Ren Q."/>
            <person name="Simon J."/>
            <person name="Bailey K."/>
            <person name="Diaz E."/>
            <person name="Fitzpatrick K.A."/>
            <person name="Glover B."/>
            <person name="Gwatney N."/>
            <person name="Korajkic A."/>
            <person name="Long A."/>
            <person name="Mobberley J.M."/>
            <person name="Pantry S.N."/>
            <person name="Pazder G."/>
            <person name="Peterson S."/>
            <person name="Quintanilla J.D."/>
            <person name="Sprinkle R."/>
            <person name="Stephens J."/>
            <person name="Thomas P."/>
            <person name="Vaughn R."/>
            <person name="Weber M.J."/>
            <person name="Wooten L.L."/>
        </authorList>
    </citation>
    <scope>NUCLEOTIDE SEQUENCE [LARGE SCALE GENOMIC DNA]</scope>
    <source>
        <strain evidence="2">ATCC 33889 / DSM 1251</strain>
    </source>
</reference>
<organism evidence="1 2">
    <name type="scientific">Sulfurimonas denitrificans (strain ATCC 33889 / DSM 1251)</name>
    <name type="common">Thiomicrospira denitrificans (strain ATCC 33889 / DSM 1251)</name>
    <dbReference type="NCBI Taxonomy" id="326298"/>
    <lineage>
        <taxon>Bacteria</taxon>
        <taxon>Pseudomonadati</taxon>
        <taxon>Campylobacterota</taxon>
        <taxon>Epsilonproteobacteria</taxon>
        <taxon>Campylobacterales</taxon>
        <taxon>Sulfurimonadaceae</taxon>
        <taxon>Sulfurimonas</taxon>
    </lineage>
</organism>
<name>Q30QG2_SULDN</name>
<evidence type="ECO:0000313" key="1">
    <source>
        <dbReference type="EMBL" id="ABB44769.1"/>
    </source>
</evidence>
<dbReference type="Gene3D" id="3.40.50.10860">
    <property type="entry name" value="Leucine Dehydrogenase, chain A, domain 1"/>
    <property type="match status" value="1"/>
</dbReference>
<dbReference type="HOGENOM" id="CLU_1102339_0_0_7"/>
<gene>
    <name evidence="1" type="ordered locus">Suden_1492</name>
</gene>
<dbReference type="GO" id="GO:0016491">
    <property type="term" value="F:oxidoreductase activity"/>
    <property type="evidence" value="ECO:0007669"/>
    <property type="project" value="UniProtKB-ARBA"/>
</dbReference>
<accession>Q30QG2</accession>
<keyword evidence="2" id="KW-1185">Reference proteome</keyword>
<dbReference type="AlphaFoldDB" id="Q30QG2"/>
<dbReference type="InterPro" id="IPR046346">
    <property type="entry name" value="Aminoacid_DH-like_N_sf"/>
</dbReference>
<evidence type="ECO:0008006" key="3">
    <source>
        <dbReference type="Google" id="ProtNLM"/>
    </source>
</evidence>
<dbReference type="OrthoDB" id="5333617at2"/>
<dbReference type="eggNOG" id="COG0169">
    <property type="taxonomic scope" value="Bacteria"/>
</dbReference>
<protein>
    <recommendedName>
        <fullName evidence="3">Shikimate 5-dehydrogenase</fullName>
    </recommendedName>
</protein>
<dbReference type="STRING" id="326298.Suden_1492"/>
<evidence type="ECO:0000313" key="2">
    <source>
        <dbReference type="Proteomes" id="UP000002714"/>
    </source>
</evidence>
<dbReference type="EMBL" id="CP000153">
    <property type="protein sequence ID" value="ABB44769.1"/>
    <property type="molecule type" value="Genomic_DNA"/>
</dbReference>